<evidence type="ECO:0000259" key="8">
    <source>
        <dbReference type="PROSITE" id="PS51935"/>
    </source>
</evidence>
<feature type="domain" description="SH3b" evidence="7">
    <location>
        <begin position="362"/>
        <end position="424"/>
    </location>
</feature>
<name>A0A1J9US76_9BACI</name>
<dbReference type="Proteomes" id="UP000182788">
    <property type="component" value="Unassembled WGS sequence"/>
</dbReference>
<feature type="compositionally biased region" description="Low complexity" evidence="5">
    <location>
        <begin position="434"/>
        <end position="453"/>
    </location>
</feature>
<dbReference type="Gene3D" id="3.90.1720.10">
    <property type="entry name" value="endopeptidase domain like (from Nostoc punctiforme)"/>
    <property type="match status" value="1"/>
</dbReference>
<evidence type="ECO:0000256" key="2">
    <source>
        <dbReference type="ARBA" id="ARBA00022670"/>
    </source>
</evidence>
<dbReference type="InterPro" id="IPR038765">
    <property type="entry name" value="Papain-like_cys_pep_sf"/>
</dbReference>
<dbReference type="AlphaFoldDB" id="A0A1J9US76"/>
<evidence type="ECO:0000256" key="1">
    <source>
        <dbReference type="ARBA" id="ARBA00007074"/>
    </source>
</evidence>
<feature type="chain" id="PRO_5039011520" evidence="6">
    <location>
        <begin position="18"/>
        <end position="573"/>
    </location>
</feature>
<feature type="domain" description="SH3b" evidence="7">
    <location>
        <begin position="118"/>
        <end position="180"/>
    </location>
</feature>
<reference evidence="9 10" key="1">
    <citation type="submission" date="2016-06" db="EMBL/GenBank/DDBJ databases">
        <title>First insights into the genetic diversity and population structure of in the Bacillus cereus group bacteria from diverse marine environments.</title>
        <authorList>
            <person name="Liu Y."/>
            <person name="Lai Q."/>
            <person name="Shao Z."/>
        </authorList>
    </citation>
    <scope>NUCLEOTIDE SEQUENCE [LARGE SCALE GENOMIC DNA]</scope>
    <source>
        <strain evidence="9 10">NH24A2</strain>
    </source>
</reference>
<feature type="compositionally biased region" description="Low complexity" evidence="5">
    <location>
        <begin position="178"/>
        <end position="191"/>
    </location>
</feature>
<dbReference type="Gene3D" id="2.30.30.40">
    <property type="entry name" value="SH3 Domains"/>
    <property type="match status" value="5"/>
</dbReference>
<evidence type="ECO:0000256" key="3">
    <source>
        <dbReference type="ARBA" id="ARBA00022801"/>
    </source>
</evidence>
<keyword evidence="4" id="KW-0788">Thiol protease</keyword>
<dbReference type="PANTHER" id="PTHR34408">
    <property type="entry name" value="FAMILY PROTEIN, PUTATIVE-RELATED"/>
    <property type="match status" value="1"/>
</dbReference>
<keyword evidence="3" id="KW-0378">Hydrolase</keyword>
<feature type="region of interest" description="Disordered" evidence="5">
    <location>
        <begin position="425"/>
        <end position="457"/>
    </location>
</feature>
<feature type="domain" description="SH3b" evidence="7">
    <location>
        <begin position="283"/>
        <end position="345"/>
    </location>
</feature>
<feature type="domain" description="SH3b" evidence="7">
    <location>
        <begin position="199"/>
        <end position="261"/>
    </location>
</feature>
<dbReference type="Pfam" id="PF08239">
    <property type="entry name" value="SH3_3"/>
    <property type="match status" value="5"/>
</dbReference>
<keyword evidence="2" id="KW-0645">Protease</keyword>
<proteinExistence type="inferred from homology"/>
<dbReference type="EMBL" id="MAOI01000031">
    <property type="protein sequence ID" value="OJD81672.1"/>
    <property type="molecule type" value="Genomic_DNA"/>
</dbReference>
<feature type="domain" description="SH3b" evidence="7">
    <location>
        <begin position="47"/>
        <end position="109"/>
    </location>
</feature>
<evidence type="ECO:0000256" key="5">
    <source>
        <dbReference type="SAM" id="MobiDB-lite"/>
    </source>
</evidence>
<dbReference type="PANTHER" id="PTHR34408:SF1">
    <property type="entry name" value="GLYCOSYL HYDROLASE FAMILY 19 DOMAIN-CONTAINING PROTEIN HI_1415"/>
    <property type="match status" value="1"/>
</dbReference>
<evidence type="ECO:0000259" key="7">
    <source>
        <dbReference type="PROSITE" id="PS51781"/>
    </source>
</evidence>
<dbReference type="InterPro" id="IPR000064">
    <property type="entry name" value="NLP_P60_dom"/>
</dbReference>
<dbReference type="SMART" id="SM00287">
    <property type="entry name" value="SH3b"/>
    <property type="match status" value="5"/>
</dbReference>
<comment type="caution">
    <text evidence="9">The sequence shown here is derived from an EMBL/GenBank/DDBJ whole genome shotgun (WGS) entry which is preliminary data.</text>
</comment>
<dbReference type="GO" id="GO:0008234">
    <property type="term" value="F:cysteine-type peptidase activity"/>
    <property type="evidence" value="ECO:0007669"/>
    <property type="project" value="UniProtKB-KW"/>
</dbReference>
<feature type="signal peptide" evidence="6">
    <location>
        <begin position="1"/>
        <end position="17"/>
    </location>
</feature>
<dbReference type="SUPFAM" id="SSF54001">
    <property type="entry name" value="Cysteine proteinases"/>
    <property type="match status" value="1"/>
</dbReference>
<comment type="similarity">
    <text evidence="1">Belongs to the peptidase C40 family.</text>
</comment>
<evidence type="ECO:0000313" key="9">
    <source>
        <dbReference type="EMBL" id="OJD81672.1"/>
    </source>
</evidence>
<organism evidence="9 10">
    <name type="scientific">Bacillus paramycoides</name>
    <dbReference type="NCBI Taxonomy" id="2026194"/>
    <lineage>
        <taxon>Bacteria</taxon>
        <taxon>Bacillati</taxon>
        <taxon>Bacillota</taxon>
        <taxon>Bacilli</taxon>
        <taxon>Bacillales</taxon>
        <taxon>Bacillaceae</taxon>
        <taxon>Bacillus</taxon>
        <taxon>Bacillus cereus group</taxon>
    </lineage>
</organism>
<gene>
    <name evidence="9" type="ORF">BAU28_24110</name>
</gene>
<dbReference type="InterPro" id="IPR003646">
    <property type="entry name" value="SH3-like_bac-type"/>
</dbReference>
<dbReference type="Pfam" id="PF00877">
    <property type="entry name" value="NLPC_P60"/>
    <property type="match status" value="1"/>
</dbReference>
<feature type="region of interest" description="Disordered" evidence="5">
    <location>
        <begin position="178"/>
        <end position="200"/>
    </location>
</feature>
<dbReference type="RefSeq" id="WP_071717900.1">
    <property type="nucleotide sequence ID" value="NZ_CBCSHB010000003.1"/>
</dbReference>
<keyword evidence="6" id="KW-0732">Signal</keyword>
<sequence>MKKYLAGLAAVSVAGGAAPTLDSVQAAPEQNTQKAATQAVQASASNSSSYTVNADVLHVRAGSSTSHDIITRVYNGQSLNVIGEENGWFKINHNGQTGYVSGEFVSKNGATNNNVSTGGNNKVTADVLRVRTGPNTSSSVSGRVYEGQTLNVIGQENGWVKIKHNGQVGYVSSQFVSGASSNTGSTNSNNNEATVQPASGNYTVNVSSLRVRTGPSTSHPTVGSVKQGQVVQVVGEVQDWFKINYAGQTAYLSKDYVTKGGSNENVTQGNNQGQNNNVTVQTGGTYVVNATSLRVRTGPATYHSVIGGVLNGTTLNVIGSEGSWFKVNYQGKTGYVSSEFMKFVKGGTATPEQPKQPEQGAIGDYYINASALNVRSGEGTNYRIIGALPQGQKVQVISENYGWSKINYNGQTGYIGTRFLSKTPVGGAVDNKPNNNQNNNQNNNNNNNTSNNSGDSSSLLAYAKSMQGVPYVWGGTSANGVDCSGYIYHVYKKFGHNISRQSVAGYWSSLPQTSSPQPGDLIYFKDTYKAGPSHMGIYLGGGSFIQAGDKGVAIVSLSNSYWKSHFLGYTKAP</sequence>
<dbReference type="InterPro" id="IPR052354">
    <property type="entry name" value="Cell_Wall_Dynamics_Protein"/>
</dbReference>
<evidence type="ECO:0000313" key="10">
    <source>
        <dbReference type="Proteomes" id="UP000182788"/>
    </source>
</evidence>
<feature type="domain" description="NlpC/P60" evidence="8">
    <location>
        <begin position="453"/>
        <end position="573"/>
    </location>
</feature>
<accession>A0A1J9US76</accession>
<evidence type="ECO:0000256" key="4">
    <source>
        <dbReference type="ARBA" id="ARBA00022807"/>
    </source>
</evidence>
<dbReference type="GO" id="GO:0006508">
    <property type="term" value="P:proteolysis"/>
    <property type="evidence" value="ECO:0007669"/>
    <property type="project" value="UniProtKB-KW"/>
</dbReference>
<dbReference type="PROSITE" id="PS51935">
    <property type="entry name" value="NLPC_P60"/>
    <property type="match status" value="1"/>
</dbReference>
<dbReference type="GeneID" id="87590768"/>
<protein>
    <submittedName>
        <fullName evidence="9">Peptidase M24</fullName>
    </submittedName>
</protein>
<evidence type="ECO:0000256" key="6">
    <source>
        <dbReference type="SAM" id="SignalP"/>
    </source>
</evidence>
<dbReference type="PROSITE" id="PS51781">
    <property type="entry name" value="SH3B"/>
    <property type="match status" value="5"/>
</dbReference>